<dbReference type="GO" id="GO:0016491">
    <property type="term" value="F:oxidoreductase activity"/>
    <property type="evidence" value="ECO:0007669"/>
    <property type="project" value="UniProtKB-KW"/>
</dbReference>
<dbReference type="PROSITE" id="PS00197">
    <property type="entry name" value="2FE2S_FER_1"/>
    <property type="match status" value="1"/>
</dbReference>
<organism evidence="9 10">
    <name type="scientific">Pelagibacterium lacus</name>
    <dbReference type="NCBI Taxonomy" id="2282655"/>
    <lineage>
        <taxon>Bacteria</taxon>
        <taxon>Pseudomonadati</taxon>
        <taxon>Pseudomonadota</taxon>
        <taxon>Alphaproteobacteria</taxon>
        <taxon>Hyphomicrobiales</taxon>
        <taxon>Devosiaceae</taxon>
        <taxon>Pelagibacterium</taxon>
    </lineage>
</organism>
<evidence type="ECO:0000313" key="10">
    <source>
        <dbReference type="Proteomes" id="UP000253759"/>
    </source>
</evidence>
<dbReference type="InterPro" id="IPR001433">
    <property type="entry name" value="OxRdtase_FAD/NAD-bd"/>
</dbReference>
<evidence type="ECO:0000256" key="2">
    <source>
        <dbReference type="ARBA" id="ARBA00022714"/>
    </source>
</evidence>
<keyword evidence="10" id="KW-1185">Reference proteome</keyword>
<dbReference type="PRINTS" id="PR00409">
    <property type="entry name" value="PHDIOXRDTASE"/>
</dbReference>
<dbReference type="Pfam" id="PF00175">
    <property type="entry name" value="NAD_binding_1"/>
    <property type="match status" value="1"/>
</dbReference>
<dbReference type="EMBL" id="QQNH01000005">
    <property type="protein sequence ID" value="RDE09553.1"/>
    <property type="molecule type" value="Genomic_DNA"/>
</dbReference>
<dbReference type="InterPro" id="IPR012675">
    <property type="entry name" value="Beta-grasp_dom_sf"/>
</dbReference>
<dbReference type="RefSeq" id="WP_114645100.1">
    <property type="nucleotide sequence ID" value="NZ_QQNH01000005.1"/>
</dbReference>
<dbReference type="PROSITE" id="PS51085">
    <property type="entry name" value="2FE2S_FER_2"/>
    <property type="match status" value="1"/>
</dbReference>
<dbReference type="Gene3D" id="3.10.20.30">
    <property type="match status" value="1"/>
</dbReference>
<dbReference type="CDD" id="cd00207">
    <property type="entry name" value="fer2"/>
    <property type="match status" value="1"/>
</dbReference>
<dbReference type="InterPro" id="IPR050415">
    <property type="entry name" value="MRET"/>
</dbReference>
<evidence type="ECO:0000256" key="6">
    <source>
        <dbReference type="ARBA" id="ARBA00023014"/>
    </source>
</evidence>
<dbReference type="SUPFAM" id="SSF52343">
    <property type="entry name" value="Ferredoxin reductase-like, C-terminal NADP-linked domain"/>
    <property type="match status" value="1"/>
</dbReference>
<dbReference type="InterPro" id="IPR017927">
    <property type="entry name" value="FAD-bd_FR_type"/>
</dbReference>
<keyword evidence="2" id="KW-0001">2Fe-2S</keyword>
<dbReference type="SUPFAM" id="SSF54292">
    <property type="entry name" value="2Fe-2S ferredoxin-like"/>
    <property type="match status" value="1"/>
</dbReference>
<evidence type="ECO:0000256" key="3">
    <source>
        <dbReference type="ARBA" id="ARBA00022723"/>
    </source>
</evidence>
<protein>
    <submittedName>
        <fullName evidence="9">Oxidoreductase</fullName>
    </submittedName>
</protein>
<dbReference type="PROSITE" id="PS51384">
    <property type="entry name" value="FAD_FR"/>
    <property type="match status" value="1"/>
</dbReference>
<dbReference type="PANTHER" id="PTHR47354:SF1">
    <property type="entry name" value="CARNITINE MONOOXYGENASE REDUCTASE SUBUNIT"/>
    <property type="match status" value="1"/>
</dbReference>
<dbReference type="Proteomes" id="UP000253759">
    <property type="component" value="Unassembled WGS sequence"/>
</dbReference>
<keyword evidence="4" id="KW-0560">Oxidoreductase</keyword>
<dbReference type="OrthoDB" id="9792185at2"/>
<feature type="domain" description="FAD-binding FR-type" evidence="8">
    <location>
        <begin position="14"/>
        <end position="116"/>
    </location>
</feature>
<dbReference type="SUPFAM" id="SSF63380">
    <property type="entry name" value="Riboflavin synthase domain-like"/>
    <property type="match status" value="1"/>
</dbReference>
<sequence>MNLSAPLIADQSQQSLLAVRVHTIRYEAETIRSVELRSLDGAQLPPFTAGAHIDLEIPGGDFRSYSLVNSQEERHRYLIAVNRDPKSRGGSAYVCDTMRPGDIVSIRPPRNNFGLYESAGHSIFFGGGIGITPIISMISRLNALGRKWTLYYAVRSRAAAAYLDLIEHYRQQGTGRVVLHVDEDNNGGVLDIAGPCRDAEPDAHFYCCGPKPMIDAFSSAVAERPDDTVHVEHFSGTVEPATGGFRVVLARSGKSFDIPEGKTIMSVLLDNGEFVARSCQEGVCGTCETRVLQGIPDHKDHVLSARERTSNKSMMICCSGAKTDELVLDL</sequence>
<dbReference type="InterPro" id="IPR001041">
    <property type="entry name" value="2Fe-2S_ferredoxin-type"/>
</dbReference>
<comment type="caution">
    <text evidence="9">The sequence shown here is derived from an EMBL/GenBank/DDBJ whole genome shotgun (WGS) entry which is preliminary data.</text>
</comment>
<evidence type="ECO:0000256" key="1">
    <source>
        <dbReference type="ARBA" id="ARBA00022630"/>
    </source>
</evidence>
<evidence type="ECO:0000256" key="4">
    <source>
        <dbReference type="ARBA" id="ARBA00023002"/>
    </source>
</evidence>
<keyword evidence="6" id="KW-0411">Iron-sulfur</keyword>
<keyword evidence="5" id="KW-0408">Iron</keyword>
<dbReference type="PANTHER" id="PTHR47354">
    <property type="entry name" value="NADH OXIDOREDUCTASE HCR"/>
    <property type="match status" value="1"/>
</dbReference>
<evidence type="ECO:0000313" key="9">
    <source>
        <dbReference type="EMBL" id="RDE09553.1"/>
    </source>
</evidence>
<feature type="domain" description="2Fe-2S ferredoxin-type" evidence="7">
    <location>
        <begin position="245"/>
        <end position="330"/>
    </location>
</feature>
<dbReference type="AlphaFoldDB" id="A0A369W5D4"/>
<proteinExistence type="predicted"/>
<keyword evidence="1" id="KW-0285">Flavoprotein</keyword>
<evidence type="ECO:0000259" key="8">
    <source>
        <dbReference type="PROSITE" id="PS51384"/>
    </source>
</evidence>
<dbReference type="Gene3D" id="2.40.30.10">
    <property type="entry name" value="Translation factors"/>
    <property type="match status" value="1"/>
</dbReference>
<dbReference type="CDD" id="cd06185">
    <property type="entry name" value="PDR_like"/>
    <property type="match status" value="1"/>
</dbReference>
<accession>A0A369W5D4</accession>
<dbReference type="InterPro" id="IPR017938">
    <property type="entry name" value="Riboflavin_synthase-like_b-brl"/>
</dbReference>
<gene>
    <name evidence="9" type="ORF">DVH29_05170</name>
</gene>
<evidence type="ECO:0000256" key="5">
    <source>
        <dbReference type="ARBA" id="ARBA00023004"/>
    </source>
</evidence>
<dbReference type="GO" id="GO:0046872">
    <property type="term" value="F:metal ion binding"/>
    <property type="evidence" value="ECO:0007669"/>
    <property type="project" value="UniProtKB-KW"/>
</dbReference>
<evidence type="ECO:0000259" key="7">
    <source>
        <dbReference type="PROSITE" id="PS51085"/>
    </source>
</evidence>
<dbReference type="GO" id="GO:0051537">
    <property type="term" value="F:2 iron, 2 sulfur cluster binding"/>
    <property type="evidence" value="ECO:0007669"/>
    <property type="project" value="UniProtKB-KW"/>
</dbReference>
<dbReference type="Gene3D" id="3.40.50.80">
    <property type="entry name" value="Nucleotide-binding domain of ferredoxin-NADP reductase (FNR) module"/>
    <property type="match status" value="1"/>
</dbReference>
<keyword evidence="3" id="KW-0479">Metal-binding</keyword>
<reference evidence="10" key="1">
    <citation type="submission" date="2018-07" db="EMBL/GenBank/DDBJ databases">
        <authorList>
            <person name="Liu B.-T."/>
            <person name="Du Z."/>
        </authorList>
    </citation>
    <scope>NUCLEOTIDE SEQUENCE [LARGE SCALE GENOMIC DNA]</scope>
    <source>
        <strain evidence="10">XYN52</strain>
    </source>
</reference>
<dbReference type="InterPro" id="IPR036010">
    <property type="entry name" value="2Fe-2S_ferredoxin-like_sf"/>
</dbReference>
<dbReference type="InterPro" id="IPR006058">
    <property type="entry name" value="2Fe2S_fd_BS"/>
</dbReference>
<name>A0A369W5D4_9HYPH</name>
<dbReference type="Pfam" id="PF00111">
    <property type="entry name" value="Fer2"/>
    <property type="match status" value="1"/>
</dbReference>
<dbReference type="InterPro" id="IPR039261">
    <property type="entry name" value="FNR_nucleotide-bd"/>
</dbReference>